<sequence length="271" mass="27744">MRLIYACAATFVLPLMTTPAYARDAETTPGSASQWSGEASTGISYQQGDFGTEDKFETLSIPFSVSVKKGRFHLAASLPYMRTTAPIGVIVSQGGLFGTPLLGTDTVSRERTAREGIGDLTLQAAVDLPVAGFATSLASSIKVPTASSAKGLGTGKVDYAVSGQVARPMGAIVPFASLSYTVLGEPDGFDVRNTLGGAAGARLNLGDRSFAALSYSYEQAATGTLPDRQAVGLGVGTGFNDNIRLSVEGAAGLSEGAPAASVAARIGFGFR</sequence>
<dbReference type="eggNOG" id="ENOG5030ENV">
    <property type="taxonomic scope" value="Bacteria"/>
</dbReference>
<feature type="chain" id="PRO_5003488258" description="Trimeric autotransporter adhesin YadA-like C-terminal membrane anchor domain-containing protein" evidence="2">
    <location>
        <begin position="23"/>
        <end position="271"/>
    </location>
</feature>
<evidence type="ECO:0000259" key="3">
    <source>
        <dbReference type="Pfam" id="PF03895"/>
    </source>
</evidence>
<dbReference type="GO" id="GO:0016020">
    <property type="term" value="C:membrane"/>
    <property type="evidence" value="ECO:0007669"/>
    <property type="project" value="UniProtKB-SubCell"/>
</dbReference>
<keyword evidence="2" id="KW-0732">Signal</keyword>
<name>G6EG22_9SPHN</name>
<reference evidence="4 5" key="1">
    <citation type="journal article" date="2012" name="J. Bacteriol.">
        <title>Genome sequence of benzo(a)pyrene-degrading bacterium Novosphingobium pentaromativorans US6-1.</title>
        <authorList>
            <person name="Luo Y.R."/>
            <person name="Kang S.G."/>
            <person name="Kim S.J."/>
            <person name="Kim M.R."/>
            <person name="Li N."/>
            <person name="Lee J.H."/>
            <person name="Kwon K.K."/>
        </authorList>
    </citation>
    <scope>NUCLEOTIDE SEQUENCE [LARGE SCALE GENOMIC DNA]</scope>
    <source>
        <strain evidence="4 5">US6-1</strain>
    </source>
</reference>
<keyword evidence="5" id="KW-1185">Reference proteome</keyword>
<dbReference type="Pfam" id="PF03895">
    <property type="entry name" value="YadA_anchor"/>
    <property type="match status" value="1"/>
</dbReference>
<dbReference type="InterPro" id="IPR005594">
    <property type="entry name" value="YadA_C"/>
</dbReference>
<evidence type="ECO:0000313" key="4">
    <source>
        <dbReference type="EMBL" id="EHJ59711.1"/>
    </source>
</evidence>
<evidence type="ECO:0000313" key="5">
    <source>
        <dbReference type="Proteomes" id="UP000004030"/>
    </source>
</evidence>
<dbReference type="EMBL" id="AGFM01000054">
    <property type="protein sequence ID" value="EHJ59711.1"/>
    <property type="molecule type" value="Genomic_DNA"/>
</dbReference>
<feature type="signal peptide" evidence="2">
    <location>
        <begin position="1"/>
        <end position="22"/>
    </location>
</feature>
<organism evidence="4 5">
    <name type="scientific">Novosphingobium pentaromativorans US6-1</name>
    <dbReference type="NCBI Taxonomy" id="1088721"/>
    <lineage>
        <taxon>Bacteria</taxon>
        <taxon>Pseudomonadati</taxon>
        <taxon>Pseudomonadota</taxon>
        <taxon>Alphaproteobacteria</taxon>
        <taxon>Sphingomonadales</taxon>
        <taxon>Sphingomonadaceae</taxon>
        <taxon>Novosphingobium</taxon>
    </lineage>
</organism>
<comment type="caution">
    <text evidence="4">The sequence shown here is derived from an EMBL/GenBank/DDBJ whole genome shotgun (WGS) entry which is preliminary data.</text>
</comment>
<evidence type="ECO:0000256" key="2">
    <source>
        <dbReference type="SAM" id="SignalP"/>
    </source>
</evidence>
<protein>
    <recommendedName>
        <fullName evidence="3">Trimeric autotransporter adhesin YadA-like C-terminal membrane anchor domain-containing protein</fullName>
    </recommendedName>
</protein>
<proteinExistence type="predicted"/>
<dbReference type="KEGG" id="npn:JI59_22510"/>
<accession>G6EG22</accession>
<dbReference type="Proteomes" id="UP000004030">
    <property type="component" value="Unassembled WGS sequence"/>
</dbReference>
<gene>
    <name evidence="4" type="ORF">NSU_3293</name>
</gene>
<evidence type="ECO:0000256" key="1">
    <source>
        <dbReference type="ARBA" id="ARBA00004370"/>
    </source>
</evidence>
<dbReference type="RefSeq" id="WP_007014201.1">
    <property type="nucleotide sequence ID" value="NZ_AGFM01000054.1"/>
</dbReference>
<dbReference type="PATRIC" id="fig|1088721.3.peg.3249"/>
<comment type="subcellular location">
    <subcellularLocation>
        <location evidence="1">Membrane</location>
    </subcellularLocation>
</comment>
<feature type="domain" description="Trimeric autotransporter adhesin YadA-like C-terminal membrane anchor" evidence="3">
    <location>
        <begin position="220"/>
        <end position="270"/>
    </location>
</feature>
<dbReference type="AlphaFoldDB" id="G6EG22"/>
<dbReference type="OrthoDB" id="7469591at2"/>